<proteinExistence type="predicted"/>
<feature type="region of interest" description="Disordered" evidence="1">
    <location>
        <begin position="127"/>
        <end position="146"/>
    </location>
</feature>
<dbReference type="EMBL" id="LSRX01000446">
    <property type="protein sequence ID" value="OLP97063.1"/>
    <property type="molecule type" value="Genomic_DNA"/>
</dbReference>
<evidence type="ECO:0000313" key="3">
    <source>
        <dbReference type="Proteomes" id="UP000186817"/>
    </source>
</evidence>
<dbReference type="AlphaFoldDB" id="A0A1Q9DPG5"/>
<name>A0A1Q9DPG5_SYMMI</name>
<sequence length="266" mass="29098">MKPVRVQAKAWSPKASTSPPQPGGPQRAGTQGQREAQAAAQGQKHCFGRKHAGRLTRYGSQSTKHRPVGQTATGEGRRRKGTGKAAACVREGKRFEYAMHSTAIHVASRPSPGRSREVDGLPLRLLPEKGTRANPPPGGARVPQPHFSGYAAEAKLQRTHREEEPRALQIRKQRELVQRFPLGPHSLRRPRCYEVRVAYGGAWHNQPSPFQWYVPAPHVRPQLSHTRWGRTAGTAAHSCLALVGGYAAFSFDDADYCVVGGSCSLV</sequence>
<feature type="compositionally biased region" description="Low complexity" evidence="1">
    <location>
        <begin position="27"/>
        <end position="43"/>
    </location>
</feature>
<feature type="region of interest" description="Disordered" evidence="1">
    <location>
        <begin position="1"/>
        <end position="84"/>
    </location>
</feature>
<organism evidence="2 3">
    <name type="scientific">Symbiodinium microadriaticum</name>
    <name type="common">Dinoflagellate</name>
    <name type="synonym">Zooxanthella microadriatica</name>
    <dbReference type="NCBI Taxonomy" id="2951"/>
    <lineage>
        <taxon>Eukaryota</taxon>
        <taxon>Sar</taxon>
        <taxon>Alveolata</taxon>
        <taxon>Dinophyceae</taxon>
        <taxon>Suessiales</taxon>
        <taxon>Symbiodiniaceae</taxon>
        <taxon>Symbiodinium</taxon>
    </lineage>
</organism>
<reference evidence="2 3" key="1">
    <citation type="submission" date="2016-02" db="EMBL/GenBank/DDBJ databases">
        <title>Genome analysis of coral dinoflagellate symbionts highlights evolutionary adaptations to a symbiotic lifestyle.</title>
        <authorList>
            <person name="Aranda M."/>
            <person name="Li Y."/>
            <person name="Liew Y.J."/>
            <person name="Baumgarten S."/>
            <person name="Simakov O."/>
            <person name="Wilson M."/>
            <person name="Piel J."/>
            <person name="Ashoor H."/>
            <person name="Bougouffa S."/>
            <person name="Bajic V.B."/>
            <person name="Ryu T."/>
            <person name="Ravasi T."/>
            <person name="Bayer T."/>
            <person name="Micklem G."/>
            <person name="Kim H."/>
            <person name="Bhak J."/>
            <person name="Lajeunesse T.C."/>
            <person name="Voolstra C.R."/>
        </authorList>
    </citation>
    <scope>NUCLEOTIDE SEQUENCE [LARGE SCALE GENOMIC DNA]</scope>
    <source>
        <strain evidence="2 3">CCMP2467</strain>
    </source>
</reference>
<dbReference type="Proteomes" id="UP000186817">
    <property type="component" value="Unassembled WGS sequence"/>
</dbReference>
<keyword evidence="3" id="KW-1185">Reference proteome</keyword>
<protein>
    <submittedName>
        <fullName evidence="2">Uncharacterized protein</fullName>
    </submittedName>
</protein>
<evidence type="ECO:0000313" key="2">
    <source>
        <dbReference type="EMBL" id="OLP97063.1"/>
    </source>
</evidence>
<evidence type="ECO:0000256" key="1">
    <source>
        <dbReference type="SAM" id="MobiDB-lite"/>
    </source>
</evidence>
<gene>
    <name evidence="2" type="ORF">AK812_SmicGene20598</name>
</gene>
<accession>A0A1Q9DPG5</accession>
<comment type="caution">
    <text evidence="2">The sequence shown here is derived from an EMBL/GenBank/DDBJ whole genome shotgun (WGS) entry which is preliminary data.</text>
</comment>